<feature type="domain" description="SCP" evidence="2">
    <location>
        <begin position="25"/>
        <end position="155"/>
    </location>
</feature>
<dbReference type="KEGG" id="mcha:111017384"/>
<dbReference type="InterPro" id="IPR014044">
    <property type="entry name" value="CAP_dom"/>
</dbReference>
<dbReference type="Gene3D" id="3.40.33.10">
    <property type="entry name" value="CAP"/>
    <property type="match status" value="1"/>
</dbReference>
<feature type="chain" id="PRO_5044638402" evidence="1">
    <location>
        <begin position="24"/>
        <end position="159"/>
    </location>
</feature>
<proteinExistence type="predicted"/>
<organism evidence="3 4">
    <name type="scientific">Momordica charantia</name>
    <name type="common">Bitter gourd</name>
    <name type="synonym">Balsam pear</name>
    <dbReference type="NCBI Taxonomy" id="3673"/>
    <lineage>
        <taxon>Eukaryota</taxon>
        <taxon>Viridiplantae</taxon>
        <taxon>Streptophyta</taxon>
        <taxon>Embryophyta</taxon>
        <taxon>Tracheophyta</taxon>
        <taxon>Spermatophyta</taxon>
        <taxon>Magnoliopsida</taxon>
        <taxon>eudicotyledons</taxon>
        <taxon>Gunneridae</taxon>
        <taxon>Pentapetalae</taxon>
        <taxon>rosids</taxon>
        <taxon>fabids</taxon>
        <taxon>Cucurbitales</taxon>
        <taxon>Cucurbitaceae</taxon>
        <taxon>Momordiceae</taxon>
        <taxon>Momordica</taxon>
    </lineage>
</organism>
<dbReference type="CDD" id="cd05381">
    <property type="entry name" value="CAP_PR-1"/>
    <property type="match status" value="1"/>
</dbReference>
<dbReference type="GeneID" id="111017384"/>
<dbReference type="InterPro" id="IPR001283">
    <property type="entry name" value="CRISP-related"/>
</dbReference>
<evidence type="ECO:0000313" key="4">
    <source>
        <dbReference type="RefSeq" id="XP_022148824.1"/>
    </source>
</evidence>
<dbReference type="RefSeq" id="XP_022148824.1">
    <property type="nucleotide sequence ID" value="XM_022293132.1"/>
</dbReference>
<feature type="signal peptide" evidence="1">
    <location>
        <begin position="1"/>
        <end position="23"/>
    </location>
</feature>
<dbReference type="AlphaFoldDB" id="A0A6J1D549"/>
<dbReference type="KEGG" id="mcha:111025076"/>
<evidence type="ECO:0000256" key="1">
    <source>
        <dbReference type="SAM" id="SignalP"/>
    </source>
</evidence>
<dbReference type="PANTHER" id="PTHR10334">
    <property type="entry name" value="CYSTEINE-RICH SECRETORY PROTEIN-RELATED"/>
    <property type="match status" value="1"/>
</dbReference>
<evidence type="ECO:0000313" key="5">
    <source>
        <dbReference type="RefSeq" id="XP_022158626.1"/>
    </source>
</evidence>
<dbReference type="Pfam" id="PF00188">
    <property type="entry name" value="CAP"/>
    <property type="match status" value="1"/>
</dbReference>
<keyword evidence="1" id="KW-0732">Signal</keyword>
<dbReference type="OrthoDB" id="1472065at2759"/>
<dbReference type="PRINTS" id="PR00837">
    <property type="entry name" value="V5TPXLIKE"/>
</dbReference>
<dbReference type="RefSeq" id="XP_022158626.1">
    <property type="nucleotide sequence ID" value="XM_022302934.1"/>
</dbReference>
<dbReference type="InterPro" id="IPR018244">
    <property type="entry name" value="Allrgn_V5/Tpx1_CS"/>
</dbReference>
<dbReference type="InterPro" id="IPR035940">
    <property type="entry name" value="CAP_sf"/>
</dbReference>
<evidence type="ECO:0000259" key="2">
    <source>
        <dbReference type="SMART" id="SM00198"/>
    </source>
</evidence>
<dbReference type="SUPFAM" id="SSF55797">
    <property type="entry name" value="PR-1-like"/>
    <property type="match status" value="1"/>
</dbReference>
<dbReference type="SMART" id="SM00198">
    <property type="entry name" value="SCP"/>
    <property type="match status" value="1"/>
</dbReference>
<keyword evidence="3" id="KW-1185">Reference proteome</keyword>
<sequence length="159" mass="17723">MALSPKLVFVLCLVGLSLRLGDAYSTPQEYVAIHNAIRAKYGVGPVTWNQTLADYAQNYANSKHATCEMKHSGGPYGENLLEAYETTSAELTVKFWASESKFYDYNANKCVGGECGHFRAVVWRDTKQIGCAMLKCQNNWVFVICSYYPAGNNPALRPY</sequence>
<dbReference type="PROSITE" id="PS01010">
    <property type="entry name" value="CRISP_2"/>
    <property type="match status" value="1"/>
</dbReference>
<dbReference type="FunFam" id="3.40.33.10:FF:000004">
    <property type="entry name" value="CAP, cysteine-rich secretory protein, antigen 5"/>
    <property type="match status" value="1"/>
</dbReference>
<name>A0A6J1D549_MOMCH</name>
<reference evidence="4 5" key="1">
    <citation type="submission" date="2025-04" db="UniProtKB">
        <authorList>
            <consortium name="RefSeq"/>
        </authorList>
    </citation>
    <scope>IDENTIFICATION</scope>
    <source>
        <strain evidence="4 5">OHB3-1</strain>
    </source>
</reference>
<gene>
    <name evidence="4" type="primary">LOC111017384</name>
    <name evidence="5" type="synonym">LOC111025076</name>
</gene>
<dbReference type="GO" id="GO:0005576">
    <property type="term" value="C:extracellular region"/>
    <property type="evidence" value="ECO:0007669"/>
    <property type="project" value="InterPro"/>
</dbReference>
<accession>A0A6J1D549</accession>
<protein>
    <submittedName>
        <fullName evidence="4 5">Basic form of pathogenesis-related protein 1-like</fullName>
    </submittedName>
</protein>
<dbReference type="Proteomes" id="UP000504603">
    <property type="component" value="Unplaced"/>
</dbReference>
<evidence type="ECO:0000313" key="3">
    <source>
        <dbReference type="Proteomes" id="UP000504603"/>
    </source>
</evidence>